<dbReference type="Proteomes" id="UP001500755">
    <property type="component" value="Unassembled WGS sequence"/>
</dbReference>
<proteinExistence type="predicted"/>
<comment type="caution">
    <text evidence="1">The sequence shown here is derived from an EMBL/GenBank/DDBJ whole genome shotgun (WGS) entry which is preliminary data.</text>
</comment>
<keyword evidence="2" id="KW-1185">Reference proteome</keyword>
<name>A0ABP5F1H7_9MICO</name>
<dbReference type="RefSeq" id="WP_344310470.1">
    <property type="nucleotide sequence ID" value="NZ_BAAANO010000031.1"/>
</dbReference>
<sequence length="362" mass="40549">MDLARASMLHPYFLTADFARSTTEAVCFVPDFRIGNRSLVDPDDEESYFGVSKDLIGPEHDAEMYRRILDAILRIRDENPACRFVFWSLGGSELRNRTRGHYTEAGRYRHPVWNLGEVENAVGDQAISMLPILDHELGSMLHIDTSSHPSYIGLELFRRMTDRPDVSVQDHLDGIREFMWRPVLMLPRGFVLTGDSFWLKALREYVTKGLVALAPGTEIRSARDLLDNSREPGVNGVFFISGQQSAVGPKAEGLIAHTADIVTRLAQKGYNSRIFVWESRVAPILNPARRHPPAHPRSHRALDRAFQSAAGVGRVITEGPGVPNFVRPSDVEVSHPKGMMPTVHGLMNVVKLLGGNNRWEPL</sequence>
<protein>
    <submittedName>
        <fullName evidence="1">Uncharacterized protein</fullName>
    </submittedName>
</protein>
<reference evidence="2" key="1">
    <citation type="journal article" date="2019" name="Int. J. Syst. Evol. Microbiol.">
        <title>The Global Catalogue of Microorganisms (GCM) 10K type strain sequencing project: providing services to taxonomists for standard genome sequencing and annotation.</title>
        <authorList>
            <consortium name="The Broad Institute Genomics Platform"/>
            <consortium name="The Broad Institute Genome Sequencing Center for Infectious Disease"/>
            <person name="Wu L."/>
            <person name="Ma J."/>
        </authorList>
    </citation>
    <scope>NUCLEOTIDE SEQUENCE [LARGE SCALE GENOMIC DNA]</scope>
    <source>
        <strain evidence="2">JCM 14546</strain>
    </source>
</reference>
<organism evidence="1 2">
    <name type="scientific">Brevibacterium samyangense</name>
    <dbReference type="NCBI Taxonomy" id="366888"/>
    <lineage>
        <taxon>Bacteria</taxon>
        <taxon>Bacillati</taxon>
        <taxon>Actinomycetota</taxon>
        <taxon>Actinomycetes</taxon>
        <taxon>Micrococcales</taxon>
        <taxon>Brevibacteriaceae</taxon>
        <taxon>Brevibacterium</taxon>
    </lineage>
</organism>
<evidence type="ECO:0000313" key="2">
    <source>
        <dbReference type="Proteomes" id="UP001500755"/>
    </source>
</evidence>
<accession>A0ABP5F1H7</accession>
<dbReference type="EMBL" id="BAAANO010000031">
    <property type="protein sequence ID" value="GAA2013650.1"/>
    <property type="molecule type" value="Genomic_DNA"/>
</dbReference>
<gene>
    <name evidence="1" type="ORF">GCM10009755_26650</name>
</gene>
<evidence type="ECO:0000313" key="1">
    <source>
        <dbReference type="EMBL" id="GAA2013650.1"/>
    </source>
</evidence>